<dbReference type="Pfam" id="PF13913">
    <property type="entry name" value="zf-C2HC_2"/>
    <property type="match status" value="2"/>
</dbReference>
<dbReference type="OrthoDB" id="265955at2759"/>
<dbReference type="InterPro" id="IPR026319">
    <property type="entry name" value="ZC2HC1A/B-like"/>
</dbReference>
<evidence type="ECO:0000256" key="2">
    <source>
        <dbReference type="ARBA" id="ARBA00022737"/>
    </source>
</evidence>
<evidence type="ECO:0000256" key="1">
    <source>
        <dbReference type="ARBA" id="ARBA00022723"/>
    </source>
</evidence>
<name>A0A0L8I0X5_OCTBM</name>
<evidence type="ECO:0000313" key="7">
    <source>
        <dbReference type="EMBL" id="KOF95089.1"/>
    </source>
</evidence>
<reference evidence="7" key="1">
    <citation type="submission" date="2015-07" db="EMBL/GenBank/DDBJ databases">
        <title>MeaNS - Measles Nucleotide Surveillance Program.</title>
        <authorList>
            <person name="Tran T."/>
            <person name="Druce J."/>
        </authorList>
    </citation>
    <scope>NUCLEOTIDE SEQUENCE</scope>
    <source>
        <strain evidence="7">UCB-OBI-ISO-001</strain>
        <tissue evidence="7">Gonad</tissue>
    </source>
</reference>
<dbReference type="PROSITE" id="PS52027">
    <property type="entry name" value="ZF_C2HC_C3H"/>
    <property type="match status" value="2"/>
</dbReference>
<dbReference type="GO" id="GO:0008270">
    <property type="term" value="F:zinc ion binding"/>
    <property type="evidence" value="ECO:0007669"/>
    <property type="project" value="UniProtKB-KW"/>
</dbReference>
<keyword evidence="2" id="KW-0677">Repeat</keyword>
<sequence length="111" mass="12697">MAGRPRTVICYICGREFGTQSIDIHEPQCLKKWKLQNSQLPKKERRPLPVKPQVLPLSGNDCYDIDLRNQAAWESSQAALVPCDVCGRTFLPDRLAVHQRSCRPKKVRIKV</sequence>
<dbReference type="FunFam" id="3.30.160.60:FF:001258">
    <property type="entry name" value="Uncharacterized protein TCIL3000_10_13860"/>
    <property type="match status" value="1"/>
</dbReference>
<dbReference type="InterPro" id="IPR049899">
    <property type="entry name" value="Znf_C2HC_C3H"/>
</dbReference>
<feature type="domain" description="C2HC/C3H-type" evidence="6">
    <location>
        <begin position="6"/>
        <end position="35"/>
    </location>
</feature>
<dbReference type="PANTHER" id="PTHR13555">
    <property type="entry name" value="C2H2 ZINC FINGER CGI-62-RELATED"/>
    <property type="match status" value="1"/>
</dbReference>
<keyword evidence="1" id="KW-0479">Metal-binding</keyword>
<evidence type="ECO:0000256" key="4">
    <source>
        <dbReference type="ARBA" id="ARBA00022833"/>
    </source>
</evidence>
<keyword evidence="4" id="KW-0862">Zinc</keyword>
<keyword evidence="3 5" id="KW-0863">Zinc-finger</keyword>
<dbReference type="PANTHER" id="PTHR13555:SF66">
    <property type="entry name" value="ZINC FINGER PROTEIN 474"/>
    <property type="match status" value="1"/>
</dbReference>
<gene>
    <name evidence="7" type="ORF">OCBIM_22039626mg</name>
</gene>
<evidence type="ECO:0000256" key="3">
    <source>
        <dbReference type="ARBA" id="ARBA00022771"/>
    </source>
</evidence>
<proteinExistence type="predicted"/>
<dbReference type="EMBL" id="KQ416810">
    <property type="protein sequence ID" value="KOF95089.1"/>
    <property type="molecule type" value="Genomic_DNA"/>
</dbReference>
<evidence type="ECO:0000256" key="5">
    <source>
        <dbReference type="PROSITE-ProRule" id="PRU01371"/>
    </source>
</evidence>
<evidence type="ECO:0000259" key="6">
    <source>
        <dbReference type="PROSITE" id="PS52027"/>
    </source>
</evidence>
<protein>
    <recommendedName>
        <fullName evidence="6">C2HC/C3H-type domain-containing protein</fullName>
    </recommendedName>
</protein>
<feature type="domain" description="C2HC/C3H-type" evidence="6">
    <location>
        <begin position="79"/>
        <end position="108"/>
    </location>
</feature>
<dbReference type="Gene3D" id="3.30.160.60">
    <property type="entry name" value="Classic Zinc Finger"/>
    <property type="match status" value="2"/>
</dbReference>
<dbReference type="AlphaFoldDB" id="A0A0L8I0X5"/>
<accession>A0A0L8I0X5</accession>
<organism evidence="7">
    <name type="scientific">Octopus bimaculoides</name>
    <name type="common">California two-spotted octopus</name>
    <dbReference type="NCBI Taxonomy" id="37653"/>
    <lineage>
        <taxon>Eukaryota</taxon>
        <taxon>Metazoa</taxon>
        <taxon>Spiralia</taxon>
        <taxon>Lophotrochozoa</taxon>
        <taxon>Mollusca</taxon>
        <taxon>Cephalopoda</taxon>
        <taxon>Coleoidea</taxon>
        <taxon>Octopodiformes</taxon>
        <taxon>Octopoda</taxon>
        <taxon>Incirrata</taxon>
        <taxon>Octopodidae</taxon>
        <taxon>Octopus</taxon>
    </lineage>
</organism>